<organism evidence="15 16">
    <name type="scientific">Segetibacter aerophilus</name>
    <dbReference type="NCBI Taxonomy" id="670293"/>
    <lineage>
        <taxon>Bacteria</taxon>
        <taxon>Pseudomonadati</taxon>
        <taxon>Bacteroidota</taxon>
        <taxon>Chitinophagia</taxon>
        <taxon>Chitinophagales</taxon>
        <taxon>Chitinophagaceae</taxon>
        <taxon>Segetibacter</taxon>
    </lineage>
</organism>
<feature type="domain" description="TonB-dependent receptor plug" evidence="14">
    <location>
        <begin position="103"/>
        <end position="236"/>
    </location>
</feature>
<gene>
    <name evidence="15" type="ORF">SAE01_16390</name>
</gene>
<dbReference type="InterPro" id="IPR036942">
    <property type="entry name" value="Beta-barrel_TonB_sf"/>
</dbReference>
<evidence type="ECO:0000256" key="2">
    <source>
        <dbReference type="ARBA" id="ARBA00022448"/>
    </source>
</evidence>
<feature type="domain" description="TonB-dependent receptor-like beta-barrel" evidence="13">
    <location>
        <begin position="350"/>
        <end position="757"/>
    </location>
</feature>
<evidence type="ECO:0000256" key="12">
    <source>
        <dbReference type="SAM" id="MobiDB-lite"/>
    </source>
</evidence>
<dbReference type="InterPro" id="IPR037066">
    <property type="entry name" value="Plug_dom_sf"/>
</dbReference>
<dbReference type="SUPFAM" id="SSF49464">
    <property type="entry name" value="Carboxypeptidase regulatory domain-like"/>
    <property type="match status" value="1"/>
</dbReference>
<reference evidence="15 16" key="1">
    <citation type="submission" date="2019-07" db="EMBL/GenBank/DDBJ databases">
        <title>Whole genome shotgun sequence of Segetibacter aerophilus NBRC 106135.</title>
        <authorList>
            <person name="Hosoyama A."/>
            <person name="Uohara A."/>
            <person name="Ohji S."/>
            <person name="Ichikawa N."/>
        </authorList>
    </citation>
    <scope>NUCLEOTIDE SEQUENCE [LARGE SCALE GENOMIC DNA]</scope>
    <source>
        <strain evidence="15 16">NBRC 106135</strain>
    </source>
</reference>
<protein>
    <submittedName>
        <fullName evidence="15">SusC/RagA family TonB-linked outer membrane protein</fullName>
    </submittedName>
</protein>
<accession>A0A512BB00</accession>
<evidence type="ECO:0000256" key="4">
    <source>
        <dbReference type="ARBA" id="ARBA00022692"/>
    </source>
</evidence>
<feature type="region of interest" description="Disordered" evidence="12">
    <location>
        <begin position="850"/>
        <end position="873"/>
    </location>
</feature>
<dbReference type="InterPro" id="IPR000531">
    <property type="entry name" value="Beta-barrel_TonB"/>
</dbReference>
<evidence type="ECO:0000256" key="8">
    <source>
        <dbReference type="ARBA" id="ARBA00023170"/>
    </source>
</evidence>
<dbReference type="AlphaFoldDB" id="A0A512BB00"/>
<dbReference type="Pfam" id="PF07715">
    <property type="entry name" value="Plug"/>
    <property type="match status" value="1"/>
</dbReference>
<dbReference type="Proteomes" id="UP000321513">
    <property type="component" value="Unassembled WGS sequence"/>
</dbReference>
<dbReference type="PANTHER" id="PTHR30069">
    <property type="entry name" value="TONB-DEPENDENT OUTER MEMBRANE RECEPTOR"/>
    <property type="match status" value="1"/>
</dbReference>
<keyword evidence="16" id="KW-1185">Reference proteome</keyword>
<keyword evidence="7 10" id="KW-0472">Membrane</keyword>
<evidence type="ECO:0000256" key="11">
    <source>
        <dbReference type="RuleBase" id="RU003357"/>
    </source>
</evidence>
<dbReference type="InterPro" id="IPR012910">
    <property type="entry name" value="Plug_dom"/>
</dbReference>
<evidence type="ECO:0000259" key="13">
    <source>
        <dbReference type="Pfam" id="PF00593"/>
    </source>
</evidence>
<keyword evidence="4 10" id="KW-0812">Transmembrane</keyword>
<dbReference type="GO" id="GO:0009279">
    <property type="term" value="C:cell outer membrane"/>
    <property type="evidence" value="ECO:0007669"/>
    <property type="project" value="UniProtKB-SubCell"/>
</dbReference>
<evidence type="ECO:0000256" key="6">
    <source>
        <dbReference type="ARBA" id="ARBA00023077"/>
    </source>
</evidence>
<keyword evidence="2 10" id="KW-0813">Transport</keyword>
<dbReference type="Pfam" id="PF13715">
    <property type="entry name" value="CarbopepD_reg_2"/>
    <property type="match status" value="1"/>
</dbReference>
<dbReference type="SUPFAM" id="SSF56935">
    <property type="entry name" value="Porins"/>
    <property type="match status" value="1"/>
</dbReference>
<comment type="caution">
    <text evidence="15">The sequence shown here is derived from an EMBL/GenBank/DDBJ whole genome shotgun (WGS) entry which is preliminary data.</text>
</comment>
<dbReference type="NCBIfam" id="TIGR04057">
    <property type="entry name" value="SusC_RagA_signa"/>
    <property type="match status" value="1"/>
</dbReference>
<name>A0A512BB00_9BACT</name>
<evidence type="ECO:0000256" key="5">
    <source>
        <dbReference type="ARBA" id="ARBA00022729"/>
    </source>
</evidence>
<dbReference type="InterPro" id="IPR008969">
    <property type="entry name" value="CarboxyPept-like_regulatory"/>
</dbReference>
<keyword evidence="3 10" id="KW-1134">Transmembrane beta strand</keyword>
<dbReference type="Gene3D" id="2.60.40.1120">
    <property type="entry name" value="Carboxypeptidase-like, regulatory domain"/>
    <property type="match status" value="1"/>
</dbReference>
<keyword evidence="8" id="KW-0675">Receptor</keyword>
<evidence type="ECO:0000256" key="10">
    <source>
        <dbReference type="PROSITE-ProRule" id="PRU01360"/>
    </source>
</evidence>
<keyword evidence="5" id="KW-0732">Signal</keyword>
<dbReference type="EMBL" id="BJYT01000005">
    <property type="protein sequence ID" value="GEO09143.1"/>
    <property type="molecule type" value="Genomic_DNA"/>
</dbReference>
<dbReference type="NCBIfam" id="TIGR04056">
    <property type="entry name" value="OMP_RagA_SusC"/>
    <property type="match status" value="1"/>
</dbReference>
<evidence type="ECO:0000313" key="15">
    <source>
        <dbReference type="EMBL" id="GEO09143.1"/>
    </source>
</evidence>
<dbReference type="PROSITE" id="PS52016">
    <property type="entry name" value="TONB_DEPENDENT_REC_3"/>
    <property type="match status" value="1"/>
</dbReference>
<dbReference type="InterPro" id="IPR039426">
    <property type="entry name" value="TonB-dep_rcpt-like"/>
</dbReference>
<dbReference type="PANTHER" id="PTHR30069:SF29">
    <property type="entry name" value="HEMOGLOBIN AND HEMOGLOBIN-HAPTOGLOBIN-BINDING PROTEIN 1-RELATED"/>
    <property type="match status" value="1"/>
</dbReference>
<proteinExistence type="inferred from homology"/>
<sequence length="973" mass="105364">MPFTVFAQSGFVASGRVTGAQNNPLSGATVSVANSNNSTVTDATGNFSIRVSNGARLVISHVGYAPKTVNAAESMNVSLDEENTTLSEVVVTGLATTTRRGNAANAVATISAKQLTGSTRSQTLDAAMQGKVAGVQITSNSGAPGGGFLVRLRGASSLTQSAEPLYIIDGVYMDNSQFGTGAGTNAFTGAARTPTGSQDNSANRIADINPQDIENIEILKGPSAAAIYGTRANAGVILITTKKGRAGKLTVNFGQDVGFAKALKLIGLHKTKWDKQFQFGTELANAARLTTLKSTLNPTDETWDYEKIVYGNTGALRNTRLALSGGTDKIRFYAGGNVMDEQGIQKNTGYSKNSFRLNVDLKPTSFIDIAVGANYINSNSDRSFSGNDNNGVAIGYNLAYLPNWLPQLPVNGVYPKQPLTGQNPLEIVDRTVNNEKVNRMISNYTVGVQLVKNDIHNLRLTSTGGVDFLTAEDEVYIPDDVQFQAASANPGASRYTTNRALNTNLQGFLVYNAHVGNFSFTTSAGLTQLRRDVRLNYFQGQGLKPAQRNPSTGTVQQASETFQGEKELGRVVQEEINWNDIVIATAGVRQDRSTLNGDPKKYFTFPKASLAVNVANFGFWKIPAISQLKLRAAYGETGRSASFNSTFTTLTDLIIGGQAGAGYPTILGNAGIEPERATEFETGVDIGAFSNRLRIEFTVYNKKVKNLIESYNLSTGTGVSSIQVFPVGDLQNKGIELSLGGTPVRSRNVTWNTNINWWRNRSLMTRLIIPEKVVASSGFGSFGTQRLREGASPTAWYGTPNVNGVPTLYEDSQPLWQASWSNSITFLRNFEFSILIHRSHKNFNSTLNQEITDEGGSSPDWSTIDKDNNPLGQSRKLGKPGITTRQFIVDASYTKIREISLYYTVPKTIFGSFANKFESIRVGVSGNNIAMWTPYYGYDPEAANFGNRPTGATVDLLSFPSSKRFFFHFNVNF</sequence>
<dbReference type="Gene3D" id="2.40.170.20">
    <property type="entry name" value="TonB-dependent receptor, beta-barrel domain"/>
    <property type="match status" value="1"/>
</dbReference>
<keyword evidence="6 11" id="KW-0798">TonB box</keyword>
<dbReference type="InterPro" id="IPR023996">
    <property type="entry name" value="TonB-dep_OMP_SusC/RagA"/>
</dbReference>
<evidence type="ECO:0000259" key="14">
    <source>
        <dbReference type="Pfam" id="PF07715"/>
    </source>
</evidence>
<evidence type="ECO:0000256" key="1">
    <source>
        <dbReference type="ARBA" id="ARBA00004571"/>
    </source>
</evidence>
<evidence type="ECO:0000256" key="9">
    <source>
        <dbReference type="ARBA" id="ARBA00023237"/>
    </source>
</evidence>
<dbReference type="Pfam" id="PF00593">
    <property type="entry name" value="TonB_dep_Rec_b-barrel"/>
    <property type="match status" value="1"/>
</dbReference>
<dbReference type="Gene3D" id="2.170.130.10">
    <property type="entry name" value="TonB-dependent receptor, plug domain"/>
    <property type="match status" value="1"/>
</dbReference>
<comment type="subcellular location">
    <subcellularLocation>
        <location evidence="1 10">Cell outer membrane</location>
        <topology evidence="1 10">Multi-pass membrane protein</topology>
    </subcellularLocation>
</comment>
<dbReference type="InterPro" id="IPR023997">
    <property type="entry name" value="TonB-dep_OMP_SusC/RagA_CS"/>
</dbReference>
<evidence type="ECO:0000256" key="3">
    <source>
        <dbReference type="ARBA" id="ARBA00022452"/>
    </source>
</evidence>
<evidence type="ECO:0000256" key="7">
    <source>
        <dbReference type="ARBA" id="ARBA00023136"/>
    </source>
</evidence>
<comment type="similarity">
    <text evidence="10 11">Belongs to the TonB-dependent receptor family.</text>
</comment>
<keyword evidence="9 10" id="KW-0998">Cell outer membrane</keyword>
<evidence type="ECO:0000313" key="16">
    <source>
        <dbReference type="Proteomes" id="UP000321513"/>
    </source>
</evidence>
<dbReference type="GO" id="GO:0015344">
    <property type="term" value="F:siderophore uptake transmembrane transporter activity"/>
    <property type="evidence" value="ECO:0007669"/>
    <property type="project" value="TreeGrafter"/>
</dbReference>
<dbReference type="GO" id="GO:0044718">
    <property type="term" value="P:siderophore transmembrane transport"/>
    <property type="evidence" value="ECO:0007669"/>
    <property type="project" value="TreeGrafter"/>
</dbReference>